<dbReference type="GeneID" id="68840668"/>
<dbReference type="EMBL" id="CP017707">
    <property type="protein sequence ID" value="AOZ49516.1"/>
    <property type="molecule type" value="Genomic_DNA"/>
</dbReference>
<dbReference type="KEGG" id="cvc:BKX93_05550"/>
<accession>A0A1D9LE21</accession>
<dbReference type="Proteomes" id="UP000178776">
    <property type="component" value="Chromosome"/>
</dbReference>
<organism evidence="1 2">
    <name type="scientific">Chromobacterium vaccinii</name>
    <dbReference type="NCBI Taxonomy" id="1108595"/>
    <lineage>
        <taxon>Bacteria</taxon>
        <taxon>Pseudomonadati</taxon>
        <taxon>Pseudomonadota</taxon>
        <taxon>Betaproteobacteria</taxon>
        <taxon>Neisseriales</taxon>
        <taxon>Chromobacteriaceae</taxon>
        <taxon>Chromobacterium</taxon>
    </lineage>
</organism>
<sequence length="291" mass="30825">MRTHDDRPDEAIAQLPALLASPGLPAASLSRAAWLANHLLGEKRGDWRGAWALLKAMPLADAGPALLRHCVVAATLAGDALAAWRLERQCLAGGASADGARLAIRLGVLLGALGGAPLRESLTEFAVLQAALELGEAGETDAVLAALVNNIVSAFLDRNELDVRDPFCEETLFSGARIARLLWGRAGNWVNHERAEYLLALTANRFERWPDGLLAADAGLALIAANGEEEVDRAFLLLERARALGGSGRQAEAEAACAEAQALAASFDSDLRPWFDDCARRAKREPAVAGS</sequence>
<reference evidence="1 2" key="1">
    <citation type="submission" date="2016-10" db="EMBL/GenBank/DDBJ databases">
        <title>Chromobacterium muskegensis sp. nov., an insecticidal bacterium isolated from Sphagnum bogs.</title>
        <authorList>
            <person name="Sparks M.E."/>
            <person name="Blackburn M.B."/>
            <person name="Gundersen-Rindal D.E."/>
            <person name="Mitchell A."/>
            <person name="Farrar R."/>
            <person name="Kuhar D."/>
        </authorList>
    </citation>
    <scope>NUCLEOTIDE SEQUENCE [LARGE SCALE GENOMIC DNA]</scope>
    <source>
        <strain evidence="1 2">21-1</strain>
    </source>
</reference>
<dbReference type="RefSeq" id="WP_070979089.1">
    <property type="nucleotide sequence ID" value="NZ_CP017707.1"/>
</dbReference>
<evidence type="ECO:0000313" key="2">
    <source>
        <dbReference type="Proteomes" id="UP000178776"/>
    </source>
</evidence>
<dbReference type="AlphaFoldDB" id="A0A1D9LE21"/>
<protein>
    <submittedName>
        <fullName evidence="1">Uncharacterized protein</fullName>
    </submittedName>
</protein>
<proteinExistence type="predicted"/>
<evidence type="ECO:0000313" key="1">
    <source>
        <dbReference type="EMBL" id="AOZ49516.1"/>
    </source>
</evidence>
<dbReference type="STRING" id="1108595.BKX93_05550"/>
<gene>
    <name evidence="1" type="ORF">BKX93_05550</name>
</gene>
<name>A0A1D9LE21_9NEIS</name>